<organism evidence="3">
    <name type="scientific">marine sediment metagenome</name>
    <dbReference type="NCBI Taxonomy" id="412755"/>
    <lineage>
        <taxon>unclassified sequences</taxon>
        <taxon>metagenomes</taxon>
        <taxon>ecological metagenomes</taxon>
    </lineage>
</organism>
<name>A0A0F9THI2_9ZZZZ</name>
<dbReference type="InterPro" id="IPR026037">
    <property type="entry name" value="PgpA"/>
</dbReference>
<dbReference type="GO" id="GO:0008962">
    <property type="term" value="F:phosphatidylglycerophosphatase activity"/>
    <property type="evidence" value="ECO:0007669"/>
    <property type="project" value="InterPro"/>
</dbReference>
<protein>
    <recommendedName>
        <fullName evidence="2">YutG/PgpA domain-containing protein</fullName>
    </recommendedName>
</protein>
<dbReference type="Pfam" id="PF04608">
    <property type="entry name" value="PgpA"/>
    <property type="match status" value="1"/>
</dbReference>
<accession>A0A0F9THI2</accession>
<dbReference type="AlphaFoldDB" id="A0A0F9THI2"/>
<dbReference type="CDD" id="cd06971">
    <property type="entry name" value="PgpA"/>
    <property type="match status" value="1"/>
</dbReference>
<feature type="transmembrane region" description="Helical" evidence="1">
    <location>
        <begin position="7"/>
        <end position="36"/>
    </location>
</feature>
<dbReference type="SUPFAM" id="SSF101307">
    <property type="entry name" value="YutG-like"/>
    <property type="match status" value="1"/>
</dbReference>
<reference evidence="3" key="1">
    <citation type="journal article" date="2015" name="Nature">
        <title>Complex archaea that bridge the gap between prokaryotes and eukaryotes.</title>
        <authorList>
            <person name="Spang A."/>
            <person name="Saw J.H."/>
            <person name="Jorgensen S.L."/>
            <person name="Zaremba-Niedzwiedzka K."/>
            <person name="Martijn J."/>
            <person name="Lind A.E."/>
            <person name="van Eijk R."/>
            <person name="Schleper C."/>
            <person name="Guy L."/>
            <person name="Ettema T.J."/>
        </authorList>
    </citation>
    <scope>NUCLEOTIDE SEQUENCE</scope>
</reference>
<feature type="transmembrane region" description="Helical" evidence="1">
    <location>
        <begin position="128"/>
        <end position="152"/>
    </location>
</feature>
<dbReference type="PANTHER" id="PTHR36305">
    <property type="entry name" value="PHOSPHATIDYLGLYCEROPHOSPHATASE A"/>
    <property type="match status" value="1"/>
</dbReference>
<dbReference type="InterPro" id="IPR007686">
    <property type="entry name" value="YutG/PgpA"/>
</dbReference>
<dbReference type="InterPro" id="IPR036681">
    <property type="entry name" value="PgpA-like_sf"/>
</dbReference>
<dbReference type="PANTHER" id="PTHR36305:SF1">
    <property type="entry name" value="PHOSPHATIDYLGLYCEROPHOSPHATASE A"/>
    <property type="match status" value="1"/>
</dbReference>
<evidence type="ECO:0000313" key="3">
    <source>
        <dbReference type="EMBL" id="KKN48441.1"/>
    </source>
</evidence>
<gene>
    <name evidence="3" type="ORF">LCGC14_0652820</name>
</gene>
<dbReference type="PIRSF" id="PIRSF006162">
    <property type="entry name" value="PgpA"/>
    <property type="match status" value="1"/>
</dbReference>
<comment type="caution">
    <text evidence="3">The sequence shown here is derived from an EMBL/GenBank/DDBJ whole genome shotgun (WGS) entry which is preliminary data.</text>
</comment>
<keyword evidence="1" id="KW-0472">Membrane</keyword>
<keyword evidence="1" id="KW-0812">Transmembrane</keyword>
<sequence>MKSLSKIIATFFGVGYFPVAPGTLTSLIVVLLYKFYLHSLSWPFYLLLLVLLFSVGIFTSTKYSLEIKKHDPRRIVIDEAFGQLLVLFQIGESWGTGWLPLLSCFLLFRIFDIIKPFPIKKVETLPDGWGIVMDDLVAAVYAGVIINLYLLLKFYFL</sequence>
<dbReference type="GO" id="GO:0006629">
    <property type="term" value="P:lipid metabolic process"/>
    <property type="evidence" value="ECO:0007669"/>
    <property type="project" value="InterPro"/>
</dbReference>
<dbReference type="EMBL" id="LAZR01001221">
    <property type="protein sequence ID" value="KKN48441.1"/>
    <property type="molecule type" value="Genomic_DNA"/>
</dbReference>
<keyword evidence="1" id="KW-1133">Transmembrane helix</keyword>
<feature type="domain" description="YutG/PgpA" evidence="2">
    <location>
        <begin position="7"/>
        <end position="148"/>
    </location>
</feature>
<feature type="transmembrane region" description="Helical" evidence="1">
    <location>
        <begin position="84"/>
        <end position="108"/>
    </location>
</feature>
<evidence type="ECO:0000256" key="1">
    <source>
        <dbReference type="SAM" id="Phobius"/>
    </source>
</evidence>
<proteinExistence type="predicted"/>
<evidence type="ECO:0000259" key="2">
    <source>
        <dbReference type="Pfam" id="PF04608"/>
    </source>
</evidence>
<feature type="transmembrane region" description="Helical" evidence="1">
    <location>
        <begin position="42"/>
        <end position="63"/>
    </location>
</feature>